<dbReference type="Proteomes" id="UP000766486">
    <property type="component" value="Unassembled WGS sequence"/>
</dbReference>
<evidence type="ECO:0000313" key="3">
    <source>
        <dbReference type="Proteomes" id="UP000766486"/>
    </source>
</evidence>
<feature type="signal peptide" evidence="1">
    <location>
        <begin position="1"/>
        <end position="23"/>
    </location>
</feature>
<reference evidence="2 3" key="1">
    <citation type="submission" date="2019-06" db="EMBL/GenBank/DDBJ databases">
        <authorList>
            <person name="Broberg M."/>
        </authorList>
    </citation>
    <scope>NUCLEOTIDE SEQUENCE [LARGE SCALE GENOMIC DNA]</scope>
</reference>
<proteinExistence type="predicted"/>
<keyword evidence="1" id="KW-0732">Signal</keyword>
<sequence length="127" mass="14418">MNIRKVIAAVFLVAALWLAGVAPAPAKKRGYSNAHLDEGELECLRSNQVALGTRFSWQFKGYCEGESGQCFLDRLHYYNPIVDNWQCWKREDGWWQADVTPLGIYALSHQEINWALSDITGQAVNCR</sequence>
<dbReference type="EMBL" id="CABFNS010000810">
    <property type="protein sequence ID" value="VUC29800.1"/>
    <property type="molecule type" value="Genomic_DNA"/>
</dbReference>
<name>A0ABY6UF60_BIOOC</name>
<evidence type="ECO:0000313" key="2">
    <source>
        <dbReference type="EMBL" id="VUC29800.1"/>
    </source>
</evidence>
<accession>A0ABY6UF60</accession>
<protein>
    <submittedName>
        <fullName evidence="2">Uncharacterized protein</fullName>
    </submittedName>
</protein>
<evidence type="ECO:0000256" key="1">
    <source>
        <dbReference type="SAM" id="SignalP"/>
    </source>
</evidence>
<organism evidence="2 3">
    <name type="scientific">Bionectria ochroleuca</name>
    <name type="common">Gliocladium roseum</name>
    <dbReference type="NCBI Taxonomy" id="29856"/>
    <lineage>
        <taxon>Eukaryota</taxon>
        <taxon>Fungi</taxon>
        <taxon>Dikarya</taxon>
        <taxon>Ascomycota</taxon>
        <taxon>Pezizomycotina</taxon>
        <taxon>Sordariomycetes</taxon>
        <taxon>Hypocreomycetidae</taxon>
        <taxon>Hypocreales</taxon>
        <taxon>Bionectriaceae</taxon>
        <taxon>Clonostachys</taxon>
    </lineage>
</organism>
<feature type="chain" id="PRO_5045779579" evidence="1">
    <location>
        <begin position="24"/>
        <end position="127"/>
    </location>
</feature>
<comment type="caution">
    <text evidence="2">The sequence shown here is derived from an EMBL/GenBank/DDBJ whole genome shotgun (WGS) entry which is preliminary data.</text>
</comment>
<keyword evidence="3" id="KW-1185">Reference proteome</keyword>
<gene>
    <name evidence="2" type="ORF">CLO192961_LOCUS268159</name>
</gene>